<keyword evidence="1" id="KW-0472">Membrane</keyword>
<evidence type="ECO:0000256" key="1">
    <source>
        <dbReference type="SAM" id="Phobius"/>
    </source>
</evidence>
<reference evidence="2 3" key="1">
    <citation type="journal article" date="2018" name="Genome Announc.">
        <title>Draft Genome Sequence of Lactococcus sp. Strain NtB2 (JCM 32569), Isolated from the Gut of the Higher Termite Nasutitermes takasagoensis.</title>
        <authorList>
            <person name="Noda S."/>
            <person name="Aihara C."/>
            <person name="Yuki M."/>
            <person name="Ohkuma M."/>
        </authorList>
    </citation>
    <scope>NUCLEOTIDE SEQUENCE [LARGE SCALE GENOMIC DNA]</scope>
    <source>
        <strain evidence="2 3">NtB2</strain>
    </source>
</reference>
<keyword evidence="1" id="KW-0812">Transmembrane</keyword>
<proteinExistence type="predicted"/>
<feature type="transmembrane region" description="Helical" evidence="1">
    <location>
        <begin position="51"/>
        <end position="71"/>
    </location>
</feature>
<keyword evidence="3" id="KW-1185">Reference proteome</keyword>
<feature type="transmembrane region" description="Helical" evidence="1">
    <location>
        <begin position="146"/>
        <end position="165"/>
    </location>
</feature>
<feature type="transmembrane region" description="Helical" evidence="1">
    <location>
        <begin position="115"/>
        <end position="134"/>
    </location>
</feature>
<evidence type="ECO:0000313" key="3">
    <source>
        <dbReference type="Proteomes" id="UP000245021"/>
    </source>
</evidence>
<name>A0A2R5HIQ8_9LACT</name>
<dbReference type="AlphaFoldDB" id="A0A2R5HIQ8"/>
<comment type="caution">
    <text evidence="2">The sequence shown here is derived from an EMBL/GenBank/DDBJ whole genome shotgun (WGS) entry which is preliminary data.</text>
</comment>
<keyword evidence="1" id="KW-1133">Transmembrane helix</keyword>
<dbReference type="Proteomes" id="UP000245021">
    <property type="component" value="Unassembled WGS sequence"/>
</dbReference>
<sequence>MFAASYKIQKRQRQLTQLGILGTIIAFILLSLMFHWQMLYSGMTITLWAEILLWLAPTAFTFALAGTYYFFMNFRLRHKRQSFGVTVYWTVMSLLPAATLVSIAEYLALSPLPVLLVHSLALLLSIGLFGLLWLSSRNMLKHSRIILFSVGFYALASALQLLLVAM</sequence>
<organism evidence="2 3">
    <name type="scientific">Lactococcus termiticola</name>
    <dbReference type="NCBI Taxonomy" id="2169526"/>
    <lineage>
        <taxon>Bacteria</taxon>
        <taxon>Bacillati</taxon>
        <taxon>Bacillota</taxon>
        <taxon>Bacilli</taxon>
        <taxon>Lactobacillales</taxon>
        <taxon>Streptococcaceae</taxon>
        <taxon>Lactococcus</taxon>
    </lineage>
</organism>
<dbReference type="RefSeq" id="WP_109246469.1">
    <property type="nucleotide sequence ID" value="NZ_BFFO01000015.1"/>
</dbReference>
<dbReference type="EMBL" id="BFFO01000015">
    <property type="protein sequence ID" value="GBG97515.1"/>
    <property type="molecule type" value="Genomic_DNA"/>
</dbReference>
<protein>
    <submittedName>
        <fullName evidence="2">Uncharacterized protein</fullName>
    </submittedName>
</protein>
<gene>
    <name evidence="2" type="ORF">NtB2_01661</name>
</gene>
<feature type="transmembrane region" description="Helical" evidence="1">
    <location>
        <begin position="83"/>
        <end position="109"/>
    </location>
</feature>
<evidence type="ECO:0000313" key="2">
    <source>
        <dbReference type="EMBL" id="GBG97515.1"/>
    </source>
</evidence>
<accession>A0A2R5HIQ8</accession>
<feature type="transmembrane region" description="Helical" evidence="1">
    <location>
        <begin position="20"/>
        <end position="39"/>
    </location>
</feature>
<dbReference type="OrthoDB" id="2242216at2"/>